<proteinExistence type="predicted"/>
<dbReference type="Proteomes" id="UP000605846">
    <property type="component" value="Unassembled WGS sequence"/>
</dbReference>
<feature type="compositionally biased region" description="Basic and acidic residues" evidence="1">
    <location>
        <begin position="124"/>
        <end position="135"/>
    </location>
</feature>
<evidence type="ECO:0000313" key="2">
    <source>
        <dbReference type="EMBL" id="KAF7720543.1"/>
    </source>
</evidence>
<gene>
    <name evidence="2" type="ORF">EC973_007596</name>
</gene>
<organism evidence="2 3">
    <name type="scientific">Apophysomyces ossiformis</name>
    <dbReference type="NCBI Taxonomy" id="679940"/>
    <lineage>
        <taxon>Eukaryota</taxon>
        <taxon>Fungi</taxon>
        <taxon>Fungi incertae sedis</taxon>
        <taxon>Mucoromycota</taxon>
        <taxon>Mucoromycotina</taxon>
        <taxon>Mucoromycetes</taxon>
        <taxon>Mucorales</taxon>
        <taxon>Mucorineae</taxon>
        <taxon>Mucoraceae</taxon>
        <taxon>Apophysomyces</taxon>
    </lineage>
</organism>
<dbReference type="AlphaFoldDB" id="A0A8H7ENX9"/>
<dbReference type="EMBL" id="JABAYA010000578">
    <property type="protein sequence ID" value="KAF7720543.1"/>
    <property type="molecule type" value="Genomic_DNA"/>
</dbReference>
<evidence type="ECO:0000313" key="3">
    <source>
        <dbReference type="Proteomes" id="UP000605846"/>
    </source>
</evidence>
<name>A0A8H7ENX9_9FUNG</name>
<keyword evidence="3" id="KW-1185">Reference proteome</keyword>
<feature type="non-terminal residue" evidence="2">
    <location>
        <position position="1"/>
    </location>
</feature>
<comment type="caution">
    <text evidence="2">The sequence shown here is derived from an EMBL/GenBank/DDBJ whole genome shotgun (WGS) entry which is preliminary data.</text>
</comment>
<feature type="region of interest" description="Disordered" evidence="1">
    <location>
        <begin position="113"/>
        <end position="160"/>
    </location>
</feature>
<dbReference type="OrthoDB" id="2448606at2759"/>
<feature type="compositionally biased region" description="Low complexity" evidence="1">
    <location>
        <begin position="150"/>
        <end position="160"/>
    </location>
</feature>
<accession>A0A8H7ENX9</accession>
<sequence length="531" mass="59916">LKKYITKSKNPRFSAFVSKNKKDIPAWSLDIAATSSHGLHGAWVERFNDAYMKINSTKKRPQKSKHFNHKIWDEIYSSFTRRKQALEAFHEEAISTLTEAASPAGREVRRLFHPPDESLPTEPIAHHDHDEHIDDSTELPNDDTPSNATPVSSPLASTISSPSTPLSVSLLAPGQDRFFVDQADISEKFYQMQQCVFGLVGTSSLALESDVHLILSLSSILLLQNNNRIHKAMIPYFGHQLYTKIRKQNLDSWTTNAKFPAAAMVNLIEIAQDVYNKKKDICEAGASILTLASTMDNSIDKQLIMSIYQLVQFLPYDATNLEIWETTLITRYLVPALQPLFDHRERNVRLEFTATDLADKHKRPPSFNGSPDCIITTFPHATDDGVNIGFGEVKRSTIAGDHFLVNWDLVRLAMFGKGALDSNNLSANLAVHVIAPFVTFYLIKLEADGLYTMTELDRVQIPMSILEVPAYLSNFTRLKNVMHIFESFCTPEDNNIDTSWRRQSLLATDLMSILNKKKNRKRKNSTGHAAR</sequence>
<protein>
    <submittedName>
        <fullName evidence="2">Uncharacterized protein</fullName>
    </submittedName>
</protein>
<evidence type="ECO:0000256" key="1">
    <source>
        <dbReference type="SAM" id="MobiDB-lite"/>
    </source>
</evidence>
<reference evidence="2" key="1">
    <citation type="submission" date="2020-01" db="EMBL/GenBank/DDBJ databases">
        <title>Genome Sequencing of Three Apophysomyces-Like Fungal Strains Confirms a Novel Fungal Genus in the Mucoromycota with divergent Burkholderia-like Endosymbiotic Bacteria.</title>
        <authorList>
            <person name="Stajich J.E."/>
            <person name="Macias A.M."/>
            <person name="Carter-House D."/>
            <person name="Lovett B."/>
            <person name="Kasson L.R."/>
            <person name="Berry K."/>
            <person name="Grigoriev I."/>
            <person name="Chang Y."/>
            <person name="Spatafora J."/>
            <person name="Kasson M.T."/>
        </authorList>
    </citation>
    <scope>NUCLEOTIDE SEQUENCE</scope>
    <source>
        <strain evidence="2">NRRL A-21654</strain>
    </source>
</reference>